<evidence type="ECO:0000259" key="4">
    <source>
        <dbReference type="Pfam" id="PF17172"/>
    </source>
</evidence>
<dbReference type="PANTHER" id="PTHR12289:SF41">
    <property type="entry name" value="FAILED AXON CONNECTIONS-RELATED"/>
    <property type="match status" value="1"/>
</dbReference>
<dbReference type="CDD" id="cd03193">
    <property type="entry name" value="GST_C_Metaxin"/>
    <property type="match status" value="1"/>
</dbReference>
<evidence type="ECO:0000259" key="3">
    <source>
        <dbReference type="Pfam" id="PF17171"/>
    </source>
</evidence>
<dbReference type="SFLD" id="SFLDS00019">
    <property type="entry name" value="Glutathione_Transferase_(cytos"/>
    <property type="match status" value="1"/>
</dbReference>
<dbReference type="PANTHER" id="PTHR12289">
    <property type="entry name" value="METAXIN RELATED"/>
    <property type="match status" value="1"/>
</dbReference>
<dbReference type="Gene3D" id="1.20.1050.10">
    <property type="match status" value="1"/>
</dbReference>
<dbReference type="GO" id="GO:0005737">
    <property type="term" value="C:cytoplasm"/>
    <property type="evidence" value="ECO:0007669"/>
    <property type="project" value="TreeGrafter"/>
</dbReference>
<dbReference type="InterPro" id="IPR026928">
    <property type="entry name" value="FAX/IsoI-like"/>
</dbReference>
<dbReference type="SFLD" id="SFLDG01200">
    <property type="entry name" value="SUF1.1"/>
    <property type="match status" value="1"/>
</dbReference>
<protein>
    <submittedName>
        <fullName evidence="5">Failed axon connections-like</fullName>
    </submittedName>
</protein>
<reference evidence="5 6" key="1">
    <citation type="journal article" date="2017" name="Nat. Ecol. Evol.">
        <title>Scallop genome provides insights into evolution of bilaterian karyotype and development.</title>
        <authorList>
            <person name="Wang S."/>
            <person name="Zhang J."/>
            <person name="Jiao W."/>
            <person name="Li J."/>
            <person name="Xun X."/>
            <person name="Sun Y."/>
            <person name="Guo X."/>
            <person name="Huan P."/>
            <person name="Dong B."/>
            <person name="Zhang L."/>
            <person name="Hu X."/>
            <person name="Sun X."/>
            <person name="Wang J."/>
            <person name="Zhao C."/>
            <person name="Wang Y."/>
            <person name="Wang D."/>
            <person name="Huang X."/>
            <person name="Wang R."/>
            <person name="Lv J."/>
            <person name="Li Y."/>
            <person name="Zhang Z."/>
            <person name="Liu B."/>
            <person name="Lu W."/>
            <person name="Hui Y."/>
            <person name="Liang J."/>
            <person name="Zhou Z."/>
            <person name="Hou R."/>
            <person name="Li X."/>
            <person name="Liu Y."/>
            <person name="Li H."/>
            <person name="Ning X."/>
            <person name="Lin Y."/>
            <person name="Zhao L."/>
            <person name="Xing Q."/>
            <person name="Dou J."/>
            <person name="Li Y."/>
            <person name="Mao J."/>
            <person name="Guo H."/>
            <person name="Dou H."/>
            <person name="Li T."/>
            <person name="Mu C."/>
            <person name="Jiang W."/>
            <person name="Fu Q."/>
            <person name="Fu X."/>
            <person name="Miao Y."/>
            <person name="Liu J."/>
            <person name="Yu Q."/>
            <person name="Li R."/>
            <person name="Liao H."/>
            <person name="Li X."/>
            <person name="Kong Y."/>
            <person name="Jiang Z."/>
            <person name="Chourrout D."/>
            <person name="Li R."/>
            <person name="Bao Z."/>
        </authorList>
    </citation>
    <scope>NUCLEOTIDE SEQUENCE [LARGE SCALE GENOMIC DNA]</scope>
    <source>
        <strain evidence="5 6">PY_sf001</strain>
    </source>
</reference>
<dbReference type="Pfam" id="PF17171">
    <property type="entry name" value="GST_C_6"/>
    <property type="match status" value="1"/>
</dbReference>
<dbReference type="Proteomes" id="UP000242188">
    <property type="component" value="Unassembled WGS sequence"/>
</dbReference>
<comment type="similarity">
    <text evidence="1">Belongs to the FAX family.</text>
</comment>
<dbReference type="AlphaFoldDB" id="A0A210R0U0"/>
<keyword evidence="2" id="KW-0812">Transmembrane</keyword>
<dbReference type="InterPro" id="IPR036282">
    <property type="entry name" value="Glutathione-S-Trfase_C_sf"/>
</dbReference>
<dbReference type="SUPFAM" id="SSF47616">
    <property type="entry name" value="GST C-terminal domain-like"/>
    <property type="match status" value="1"/>
</dbReference>
<comment type="caution">
    <text evidence="5">The sequence shown here is derived from an EMBL/GenBank/DDBJ whole genome shotgun (WGS) entry which is preliminary data.</text>
</comment>
<dbReference type="InterPro" id="IPR012336">
    <property type="entry name" value="Thioredoxin-like_fold"/>
</dbReference>
<name>A0A210R0U0_MIZYE</name>
<feature type="domain" description="Thioredoxin-like fold" evidence="4">
    <location>
        <begin position="68"/>
        <end position="165"/>
    </location>
</feature>
<accession>A0A210R0U0</accession>
<dbReference type="Pfam" id="PF17172">
    <property type="entry name" value="GST_N_4"/>
    <property type="match status" value="1"/>
</dbReference>
<dbReference type="EMBL" id="NEDP02000942">
    <property type="protein sequence ID" value="OWF54643.1"/>
    <property type="molecule type" value="Genomic_DNA"/>
</dbReference>
<proteinExistence type="inferred from homology"/>
<evidence type="ECO:0000313" key="6">
    <source>
        <dbReference type="Proteomes" id="UP000242188"/>
    </source>
</evidence>
<keyword evidence="2" id="KW-1133">Transmembrane helix</keyword>
<keyword evidence="6" id="KW-1185">Reference proteome</keyword>
<keyword evidence="2" id="KW-0472">Membrane</keyword>
<evidence type="ECO:0000313" key="5">
    <source>
        <dbReference type="EMBL" id="OWF54643.1"/>
    </source>
</evidence>
<evidence type="ECO:0000256" key="2">
    <source>
        <dbReference type="SAM" id="Phobius"/>
    </source>
</evidence>
<feature type="domain" description="Metaxin glutathione S-transferase" evidence="3">
    <location>
        <begin position="208"/>
        <end position="269"/>
    </location>
</feature>
<dbReference type="SFLD" id="SFLDG01180">
    <property type="entry name" value="SUF1"/>
    <property type="match status" value="1"/>
</dbReference>
<sequence>MALSKVTDVIADLPLGVKATGGAVLAGAVLAAIWKGLGTRQANRKVYPRDTIVIHQIGRGPCVPSLTPFAIKLETYFRMEDIPYEVVHSWLRPSRKTGKVPYLEYNDLEVPDSEFILEFLSKEKNFDLHTGLTQEQIGVGRAFQKMAEENTYWCMMADRWVLDKTNMVWKVFRVPRILWGFGKRSIQKTMYAQGMGRRTPEEIRHIMSEDLKALSYYLGSKKFLFGDKACKFDCAVFGILAVMKWASFGGFGASVLQEYPNLCDYCERMKETFWPDWEEMIQTDCTK</sequence>
<feature type="transmembrane region" description="Helical" evidence="2">
    <location>
        <begin position="15"/>
        <end position="34"/>
    </location>
</feature>
<dbReference type="InterPro" id="IPR050931">
    <property type="entry name" value="Mito_Protein_Transport_Metaxin"/>
</dbReference>
<dbReference type="SUPFAM" id="SSF52833">
    <property type="entry name" value="Thioredoxin-like"/>
    <property type="match status" value="1"/>
</dbReference>
<dbReference type="InterPro" id="IPR033468">
    <property type="entry name" value="Metaxin_GST"/>
</dbReference>
<organism evidence="5 6">
    <name type="scientific">Mizuhopecten yessoensis</name>
    <name type="common">Japanese scallop</name>
    <name type="synonym">Patinopecten yessoensis</name>
    <dbReference type="NCBI Taxonomy" id="6573"/>
    <lineage>
        <taxon>Eukaryota</taxon>
        <taxon>Metazoa</taxon>
        <taxon>Spiralia</taxon>
        <taxon>Lophotrochozoa</taxon>
        <taxon>Mollusca</taxon>
        <taxon>Bivalvia</taxon>
        <taxon>Autobranchia</taxon>
        <taxon>Pteriomorphia</taxon>
        <taxon>Pectinida</taxon>
        <taxon>Pectinoidea</taxon>
        <taxon>Pectinidae</taxon>
        <taxon>Mizuhopecten</taxon>
    </lineage>
</organism>
<dbReference type="InterPro" id="IPR036249">
    <property type="entry name" value="Thioredoxin-like_sf"/>
</dbReference>
<evidence type="ECO:0000256" key="1">
    <source>
        <dbReference type="ARBA" id="ARBA00006475"/>
    </source>
</evidence>
<gene>
    <name evidence="5" type="ORF">KP79_PYT04369</name>
</gene>
<dbReference type="InterPro" id="IPR040079">
    <property type="entry name" value="Glutathione_S-Trfase"/>
</dbReference>
<dbReference type="OrthoDB" id="5809458at2759"/>